<evidence type="ECO:0000313" key="3">
    <source>
        <dbReference type="Proteomes" id="UP001519887"/>
    </source>
</evidence>
<keyword evidence="3" id="KW-1185">Reference proteome</keyword>
<proteinExistence type="predicted"/>
<feature type="domain" description="MalK-like OB fold" evidence="1">
    <location>
        <begin position="42"/>
        <end position="99"/>
    </location>
</feature>
<dbReference type="InterPro" id="IPR040582">
    <property type="entry name" value="OB_MalK-like"/>
</dbReference>
<dbReference type="PANTHER" id="PTHR43875">
    <property type="entry name" value="MALTODEXTRIN IMPORT ATP-BINDING PROTEIN MSMX"/>
    <property type="match status" value="1"/>
</dbReference>
<name>A0ABS7CJN6_9BACL</name>
<dbReference type="SUPFAM" id="SSF52540">
    <property type="entry name" value="P-loop containing nucleoside triphosphate hydrolases"/>
    <property type="match status" value="1"/>
</dbReference>
<protein>
    <submittedName>
        <fullName evidence="2">TOBE domain-containing protein</fullName>
    </submittedName>
</protein>
<comment type="caution">
    <text evidence="2">The sequence shown here is derived from an EMBL/GenBank/DDBJ whole genome shotgun (WGS) entry which is preliminary data.</text>
</comment>
<feature type="non-terminal residue" evidence="2">
    <location>
        <position position="1"/>
    </location>
</feature>
<evidence type="ECO:0000259" key="1">
    <source>
        <dbReference type="Pfam" id="PF17912"/>
    </source>
</evidence>
<dbReference type="InterPro" id="IPR047641">
    <property type="entry name" value="ABC_transpr_MalK/UgpC-like"/>
</dbReference>
<dbReference type="SUPFAM" id="SSF50331">
    <property type="entry name" value="MOP-like"/>
    <property type="match status" value="1"/>
</dbReference>
<dbReference type="Pfam" id="PF17912">
    <property type="entry name" value="OB_MalK"/>
    <property type="match status" value="1"/>
</dbReference>
<dbReference type="EMBL" id="JAHZIK010002712">
    <property type="protein sequence ID" value="MBW7461130.1"/>
    <property type="molecule type" value="Genomic_DNA"/>
</dbReference>
<sequence>QVEAMTMGSRIVVMKDGIVQQVDTPQKIYLNPANMFVAGFMGSPPINFIEGKLLESPEGLLEFHTKQYALAIPASQSNRLIEKRKVNRVVTIGIRSEHVHLDPAYRDAHPRSQIPGSHKISEFMGADLFLYADIGASNLFIARADLDQSYDDNEKVTLTLDLRKALYFDTDTGENLMQ</sequence>
<organism evidence="2 3">
    <name type="scientific">Paenibacillus sepulcri</name>
    <dbReference type="NCBI Taxonomy" id="359917"/>
    <lineage>
        <taxon>Bacteria</taxon>
        <taxon>Bacillati</taxon>
        <taxon>Bacillota</taxon>
        <taxon>Bacilli</taxon>
        <taxon>Bacillales</taxon>
        <taxon>Paenibacillaceae</taxon>
        <taxon>Paenibacillus</taxon>
    </lineage>
</organism>
<evidence type="ECO:0000313" key="2">
    <source>
        <dbReference type="EMBL" id="MBW7461130.1"/>
    </source>
</evidence>
<accession>A0ABS7CJN6</accession>
<dbReference type="InterPro" id="IPR027417">
    <property type="entry name" value="P-loop_NTPase"/>
</dbReference>
<dbReference type="Gene3D" id="2.40.50.100">
    <property type="match status" value="1"/>
</dbReference>
<dbReference type="InterPro" id="IPR008995">
    <property type="entry name" value="Mo/tungstate-bd_C_term_dom"/>
</dbReference>
<reference evidence="2 3" key="1">
    <citation type="submission" date="2021-07" db="EMBL/GenBank/DDBJ databases">
        <title>Paenibacillus radiodurans sp. nov., isolated from the southeastern edge of Tengger Desert.</title>
        <authorList>
            <person name="Zhang G."/>
        </authorList>
    </citation>
    <scope>NUCLEOTIDE SEQUENCE [LARGE SCALE GENOMIC DNA]</scope>
    <source>
        <strain evidence="2 3">CCM 7311</strain>
    </source>
</reference>
<dbReference type="PANTHER" id="PTHR43875:SF1">
    <property type="entry name" value="OSMOPROTECTIVE COMPOUNDS UPTAKE ATP-BINDING PROTEIN GGTA"/>
    <property type="match status" value="1"/>
</dbReference>
<gene>
    <name evidence="2" type="ORF">K0U00_44460</name>
</gene>
<dbReference type="Proteomes" id="UP001519887">
    <property type="component" value="Unassembled WGS sequence"/>
</dbReference>